<keyword evidence="11" id="KW-0969">Cilium</keyword>
<dbReference type="Pfam" id="PF01311">
    <property type="entry name" value="Bac_export_1"/>
    <property type="match status" value="1"/>
</dbReference>
<dbReference type="PANTHER" id="PTHR30065">
    <property type="entry name" value="FLAGELLAR BIOSYNTHETIC PROTEIN FLIR"/>
    <property type="match status" value="1"/>
</dbReference>
<keyword evidence="8 10" id="KW-0975">Bacterial flagellum</keyword>
<keyword evidence="7 10" id="KW-0472">Membrane</keyword>
<comment type="similarity">
    <text evidence="2 10">Belongs to the FliR/MopE/SpaR family.</text>
</comment>
<evidence type="ECO:0000256" key="6">
    <source>
        <dbReference type="ARBA" id="ARBA00022989"/>
    </source>
</evidence>
<dbReference type="InterPro" id="IPR002010">
    <property type="entry name" value="T3SS_IM_R"/>
</dbReference>
<protein>
    <recommendedName>
        <fullName evidence="3 9">Flagellar biosynthetic protein FliR</fullName>
    </recommendedName>
</protein>
<feature type="transmembrane region" description="Helical" evidence="10">
    <location>
        <begin position="13"/>
        <end position="31"/>
    </location>
</feature>
<dbReference type="RefSeq" id="WP_147618133.1">
    <property type="nucleotide sequence ID" value="NZ_JACOQH010000002.1"/>
</dbReference>
<dbReference type="Proteomes" id="UP000621540">
    <property type="component" value="Unassembled WGS sequence"/>
</dbReference>
<feature type="transmembrane region" description="Helical" evidence="10">
    <location>
        <begin position="43"/>
        <end position="61"/>
    </location>
</feature>
<organism evidence="11 12">
    <name type="scientific">Roseburia yibonii</name>
    <dbReference type="NCBI Taxonomy" id="2763063"/>
    <lineage>
        <taxon>Bacteria</taxon>
        <taxon>Bacillati</taxon>
        <taxon>Bacillota</taxon>
        <taxon>Clostridia</taxon>
        <taxon>Lachnospirales</taxon>
        <taxon>Lachnospiraceae</taxon>
        <taxon>Roseburia</taxon>
    </lineage>
</organism>
<evidence type="ECO:0000256" key="9">
    <source>
        <dbReference type="NCBIfam" id="TIGR01400"/>
    </source>
</evidence>
<keyword evidence="6 10" id="KW-1133">Transmembrane helix</keyword>
<evidence type="ECO:0000256" key="1">
    <source>
        <dbReference type="ARBA" id="ARBA00002578"/>
    </source>
</evidence>
<keyword evidence="11" id="KW-0282">Flagellum</keyword>
<dbReference type="PANTHER" id="PTHR30065:SF1">
    <property type="entry name" value="SURFACE PRESENTATION OF ANTIGENS PROTEIN SPAR"/>
    <property type="match status" value="1"/>
</dbReference>
<accession>A0ABR7I802</accession>
<dbReference type="EMBL" id="JACOQH010000002">
    <property type="protein sequence ID" value="MBC5753075.1"/>
    <property type="molecule type" value="Genomic_DNA"/>
</dbReference>
<evidence type="ECO:0000256" key="2">
    <source>
        <dbReference type="ARBA" id="ARBA00009772"/>
    </source>
</evidence>
<keyword evidence="12" id="KW-1185">Reference proteome</keyword>
<comment type="subcellular location">
    <subcellularLocation>
        <location evidence="10">Cell membrane</location>
        <topology evidence="10">Multi-pass membrane protein</topology>
    </subcellularLocation>
    <subcellularLocation>
        <location evidence="10">Bacterial flagellum basal body</location>
    </subcellularLocation>
</comment>
<sequence length="259" mass="29145">MININFSLESIEYFILILIRIASFMVSAPFFNMSNTPRRVKIGFAACVSVIVYEILPKTVLTYDGMLGYSVIVVKEVTTGLFLGLAANICTYIMQVAGNMIDMHIGLSMATEYDPVTMTQSAVSGNLYNYLVLLLLVVTNMQHYILRAIVDSYQVLPINGQNFNWNHMMTTMVTLMSDIFILAFRMVLPVFACIMILNVILGIMAKVAPQMNMFAIGIQLKILLGFLIMFLTIGLLPYISDFVFSEMKKIMTMMLEGMH</sequence>
<evidence type="ECO:0000313" key="11">
    <source>
        <dbReference type="EMBL" id="MBC5753075.1"/>
    </source>
</evidence>
<feature type="transmembrane region" description="Helical" evidence="10">
    <location>
        <begin position="81"/>
        <end position="101"/>
    </location>
</feature>
<evidence type="ECO:0000256" key="7">
    <source>
        <dbReference type="ARBA" id="ARBA00023136"/>
    </source>
</evidence>
<evidence type="ECO:0000256" key="3">
    <source>
        <dbReference type="ARBA" id="ARBA00021717"/>
    </source>
</evidence>
<evidence type="ECO:0000313" key="12">
    <source>
        <dbReference type="Proteomes" id="UP000621540"/>
    </source>
</evidence>
<evidence type="ECO:0000256" key="5">
    <source>
        <dbReference type="ARBA" id="ARBA00022692"/>
    </source>
</evidence>
<comment type="caution">
    <text evidence="11">The sequence shown here is derived from an EMBL/GenBank/DDBJ whole genome shotgun (WGS) entry which is preliminary data.</text>
</comment>
<feature type="transmembrane region" description="Helical" evidence="10">
    <location>
        <begin position="213"/>
        <end position="239"/>
    </location>
</feature>
<dbReference type="InterPro" id="IPR006303">
    <property type="entry name" value="FliR"/>
</dbReference>
<keyword evidence="5 10" id="KW-0812">Transmembrane</keyword>
<comment type="function">
    <text evidence="1 10">Role in flagellar biosynthesis.</text>
</comment>
<keyword evidence="11" id="KW-0966">Cell projection</keyword>
<keyword evidence="4 10" id="KW-1003">Cell membrane</keyword>
<evidence type="ECO:0000256" key="8">
    <source>
        <dbReference type="ARBA" id="ARBA00023143"/>
    </source>
</evidence>
<evidence type="ECO:0000256" key="10">
    <source>
        <dbReference type="RuleBase" id="RU362071"/>
    </source>
</evidence>
<reference evidence="11 12" key="1">
    <citation type="submission" date="2020-08" db="EMBL/GenBank/DDBJ databases">
        <title>Genome public.</title>
        <authorList>
            <person name="Liu C."/>
            <person name="Sun Q."/>
        </authorList>
    </citation>
    <scope>NUCLEOTIDE SEQUENCE [LARGE SCALE GENOMIC DNA]</scope>
    <source>
        <strain evidence="11 12">BX0805</strain>
    </source>
</reference>
<dbReference type="PRINTS" id="PR00953">
    <property type="entry name" value="TYPE3IMRPROT"/>
</dbReference>
<gene>
    <name evidence="11" type="primary">fliR</name>
    <name evidence="11" type="ORF">H8Z76_03370</name>
</gene>
<feature type="transmembrane region" description="Helical" evidence="10">
    <location>
        <begin position="127"/>
        <end position="146"/>
    </location>
</feature>
<dbReference type="NCBIfam" id="TIGR01400">
    <property type="entry name" value="fliR"/>
    <property type="match status" value="1"/>
</dbReference>
<proteinExistence type="inferred from homology"/>
<feature type="transmembrane region" description="Helical" evidence="10">
    <location>
        <begin position="179"/>
        <end position="201"/>
    </location>
</feature>
<name>A0ABR7I802_9FIRM</name>
<evidence type="ECO:0000256" key="4">
    <source>
        <dbReference type="ARBA" id="ARBA00022475"/>
    </source>
</evidence>